<reference evidence="6" key="4">
    <citation type="journal article" date="2021" name="Microbiol. Resour. Announc.">
        <title>Complete Genome Sequence of Sphingobium barthaii KK22, a High-Molecular-Weight Polycyclic Aromatic Hydrocarbon-Degrading Soil Bacterium.</title>
        <authorList>
            <person name="Mori J.F."/>
            <person name="Kanaly R.A."/>
        </authorList>
    </citation>
    <scope>NUCLEOTIDE SEQUENCE</scope>
    <source>
        <strain evidence="6">KK22</strain>
    </source>
</reference>
<protein>
    <submittedName>
        <fullName evidence="6">WecB/TagA/CpsF family glycosyltransferase</fullName>
    </submittedName>
</protein>
<dbReference type="Proteomes" id="UP000593663">
    <property type="component" value="Chromosome 2"/>
</dbReference>
<dbReference type="GO" id="GO:0016758">
    <property type="term" value="F:hexosyltransferase activity"/>
    <property type="evidence" value="ECO:0007669"/>
    <property type="project" value="TreeGrafter"/>
</dbReference>
<dbReference type="PANTHER" id="PTHR34136:SF1">
    <property type="entry name" value="UDP-N-ACETYL-D-MANNOSAMINURONIC ACID TRANSFERASE"/>
    <property type="match status" value="1"/>
</dbReference>
<dbReference type="SUPFAM" id="SSF53756">
    <property type="entry name" value="UDP-Glycosyltransferase/glycogen phosphorylase"/>
    <property type="match status" value="1"/>
</dbReference>
<evidence type="ECO:0000313" key="5">
    <source>
        <dbReference type="EMBL" id="GFZ96769.1"/>
    </source>
</evidence>
<organism evidence="6 7">
    <name type="scientific">Sphingobium fuliginis (strain ATCC 27551)</name>
    <dbReference type="NCBI Taxonomy" id="336203"/>
    <lineage>
        <taxon>Bacteria</taxon>
        <taxon>Pseudomonadati</taxon>
        <taxon>Pseudomonadota</taxon>
        <taxon>Alphaproteobacteria</taxon>
        <taxon>Sphingomonadales</taxon>
        <taxon>Sphingomonadaceae</taxon>
        <taxon>Sphingobium</taxon>
    </lineage>
</organism>
<dbReference type="NCBIfam" id="TIGR00696">
    <property type="entry name" value="wecG_tagA_cpsF"/>
    <property type="match status" value="1"/>
</dbReference>
<keyword evidence="1" id="KW-0328">Glycosyltransferase</keyword>
<dbReference type="Pfam" id="PF13439">
    <property type="entry name" value="Glyco_transf_4"/>
    <property type="match status" value="1"/>
</dbReference>
<reference evidence="8" key="2">
    <citation type="journal article" date="2019" name="Int. J. Syst. Evol. Microbiol.">
        <title>The Global Catalogue of Microorganisms (GCM) 10K type strain sequencing project: providing services to taxonomists for standard genome sequencing and annotation.</title>
        <authorList>
            <consortium name="The Broad Institute Genomics Platform"/>
            <consortium name="The Broad Institute Genome Sequencing Center for Infectious Disease"/>
            <person name="Wu L."/>
            <person name="Ma J."/>
        </authorList>
    </citation>
    <scope>NUCLEOTIDE SEQUENCE [LARGE SCALE GENOMIC DNA]</scope>
    <source>
        <strain evidence="8">CCM 7327</strain>
    </source>
</reference>
<keyword evidence="8" id="KW-1185">Reference proteome</keyword>
<proteinExistence type="predicted"/>
<dbReference type="EMBL" id="CP060036">
    <property type="protein sequence ID" value="QOT74261.1"/>
    <property type="molecule type" value="Genomic_DNA"/>
</dbReference>
<evidence type="ECO:0000256" key="3">
    <source>
        <dbReference type="SAM" id="MobiDB-lite"/>
    </source>
</evidence>
<reference evidence="7" key="3">
    <citation type="submission" date="2020-08" db="EMBL/GenBank/DDBJ databases">
        <title>Complete genome sequence of Sphingobium barthaii strain KK22, a high-molecular-weight polycyclic aromatic hydrocarbon-degrading soil bacterium.</title>
        <authorList>
            <person name="Mori J.F."/>
            <person name="Kanaly R.A."/>
        </authorList>
    </citation>
    <scope>NUCLEOTIDE SEQUENCE [LARGE SCALE GENOMIC DNA]</scope>
    <source>
        <strain evidence="7">KK22</strain>
    </source>
</reference>
<gene>
    <name evidence="5" type="ORF">GCM10019071_29020</name>
    <name evidence="6" type="ORF">H5V43_20160</name>
</gene>
<dbReference type="InterPro" id="IPR028098">
    <property type="entry name" value="Glyco_trans_4-like_N"/>
</dbReference>
<dbReference type="CDD" id="cd06533">
    <property type="entry name" value="Glyco_transf_WecG_TagA"/>
    <property type="match status" value="1"/>
</dbReference>
<feature type="region of interest" description="Disordered" evidence="3">
    <location>
        <begin position="608"/>
        <end position="628"/>
    </location>
</feature>
<accession>A0A4Q4IVD1</accession>
<evidence type="ECO:0000313" key="6">
    <source>
        <dbReference type="EMBL" id="QOT74261.1"/>
    </source>
</evidence>
<dbReference type="Pfam" id="PF03808">
    <property type="entry name" value="Glyco_tran_WecG"/>
    <property type="match status" value="1"/>
</dbReference>
<evidence type="ECO:0000256" key="1">
    <source>
        <dbReference type="ARBA" id="ARBA00022676"/>
    </source>
</evidence>
<evidence type="ECO:0000313" key="8">
    <source>
        <dbReference type="Proteomes" id="UP000628109"/>
    </source>
</evidence>
<evidence type="ECO:0000256" key="2">
    <source>
        <dbReference type="ARBA" id="ARBA00022679"/>
    </source>
</evidence>
<dbReference type="Proteomes" id="UP000628109">
    <property type="component" value="Unassembled WGS sequence"/>
</dbReference>
<reference evidence="5" key="5">
    <citation type="submission" date="2024-05" db="EMBL/GenBank/DDBJ databases">
        <authorList>
            <person name="Sun Q."/>
            <person name="Sedlacek I."/>
        </authorList>
    </citation>
    <scope>NUCLEOTIDE SEQUENCE</scope>
    <source>
        <strain evidence="5">CCM 7327</strain>
    </source>
</reference>
<dbReference type="PANTHER" id="PTHR34136">
    <property type="match status" value="1"/>
</dbReference>
<dbReference type="EMBL" id="BMDU01000006">
    <property type="protein sequence ID" value="GFZ96769.1"/>
    <property type="molecule type" value="Genomic_DNA"/>
</dbReference>
<dbReference type="RefSeq" id="WP_025547678.1">
    <property type="nucleotide sequence ID" value="NZ_BATN01000013.1"/>
</dbReference>
<reference evidence="5" key="1">
    <citation type="journal article" date="2014" name="Int. J. Syst. Evol. Microbiol.">
        <title>Complete genome of a new Firmicutes species belonging to the dominant human colonic microbiota ('Ruminococcus bicirculans') reveals two chromosomes and a selective capacity to utilize plant glucans.</title>
        <authorList>
            <consortium name="NISC Comparative Sequencing Program"/>
            <person name="Wegmann U."/>
            <person name="Louis P."/>
            <person name="Goesmann A."/>
            <person name="Henrissat B."/>
            <person name="Duncan S.H."/>
            <person name="Flint H.J."/>
        </authorList>
    </citation>
    <scope>NUCLEOTIDE SEQUENCE</scope>
    <source>
        <strain evidence="5">CCM 7327</strain>
    </source>
</reference>
<dbReference type="InterPro" id="IPR004629">
    <property type="entry name" value="WecG_TagA_CpsF"/>
</dbReference>
<sequence>MKIVHISRQYHPGIGGLENFTRNLCEEQARAGHDVRMVTLNRIFDGDGAELPARETIGGVEVVRLPFRGGRRYPIAPAVLRHVRDCDLIHVHAMDFFVDFLALTRFLHQKPMVLSTHGGFFHTDYAQRLKQVYFHSISRLSLSRFHATIACSEADQDSFARICRQRLTLVENGVDIDKFAAAADPDARAILYFGRIAPNKRIDRLIRWFAALNALDPAWSLIVAGKPMGVALSDLRRIAVEQGISQKVEFHDSPSDEALRALIGRSSIFASASAYEGFGISLIEAVSAGLYPAASDIPAHRRSCEKLGVGTLLHFDDLLSAARLLKDFRTARVRGALKDAAEPLRGYSWPEVSARIVHIYDQILGHRQRAIGPVKVAVLSQTEALAEIRSHVRAQRPKVIAFCNAHMANLARKDDRLAGALSNALVLNDGIGVDLASRLRYGRSFPVNLNGTDFIPALLKDHPEGLRLFLVGAAPGVAERAAVTLRRLCPRLSIVGMQHGFFDPQEEAGLSDRIGASKADLVLACMGNPRQEIWAARWAPEFGRPVLCGGALLDFLAGRVRRAPAWVQRARFEWAWRLFQEPTRLADRYLRGNLSFIVHALKDAWRGQDWEDTPPPAPTTALRGADAA</sequence>
<evidence type="ECO:0000313" key="7">
    <source>
        <dbReference type="Proteomes" id="UP000593663"/>
    </source>
</evidence>
<evidence type="ECO:0000259" key="4">
    <source>
        <dbReference type="Pfam" id="PF13439"/>
    </source>
</evidence>
<dbReference type="KEGG" id="sbar:H5V43_20160"/>
<dbReference type="CDD" id="cd03801">
    <property type="entry name" value="GT4_PimA-like"/>
    <property type="match status" value="1"/>
</dbReference>
<keyword evidence="2 6" id="KW-0808">Transferase</keyword>
<dbReference type="AlphaFoldDB" id="A0A4Q4IVD1"/>
<feature type="domain" description="Glycosyltransferase subfamily 4-like N-terminal" evidence="4">
    <location>
        <begin position="14"/>
        <end position="177"/>
    </location>
</feature>
<name>A0A4Q4IVD1_SPHSA</name>
<dbReference type="Gene3D" id="3.40.50.2000">
    <property type="entry name" value="Glycogen Phosphorylase B"/>
    <property type="match status" value="2"/>
</dbReference>
<dbReference type="Pfam" id="PF13692">
    <property type="entry name" value="Glyco_trans_1_4"/>
    <property type="match status" value="1"/>
</dbReference>